<name>A0A397SYP3_9GLOM</name>
<sequence>MSIAFNYLKYLIKERVHPRFKDVFASDIDLYVLDCHPDQYRGPENNLERIKEPWHSIEKLKITKFLISSKENIHFMVTPVYWKEIHCNVQYKSSTTYFIWNIMHGMASLKNFKSEVSIKITELDNVEHQQLKIEYDDGLSIKAKIIANDDALASIIWTVNFRVDANFHLSLL</sequence>
<dbReference type="AlphaFoldDB" id="A0A397SYP3"/>
<dbReference type="EMBL" id="QKYT01000189">
    <property type="protein sequence ID" value="RIA90149.1"/>
    <property type="molecule type" value="Genomic_DNA"/>
</dbReference>
<reference evidence="1 2" key="1">
    <citation type="submission" date="2018-06" db="EMBL/GenBank/DDBJ databases">
        <title>Comparative genomics reveals the genomic features of Rhizophagus irregularis, R. cerebriforme, R. diaphanum and Gigaspora rosea, and their symbiotic lifestyle signature.</title>
        <authorList>
            <person name="Morin E."/>
            <person name="San Clemente H."/>
            <person name="Chen E.C.H."/>
            <person name="De La Providencia I."/>
            <person name="Hainaut M."/>
            <person name="Kuo A."/>
            <person name="Kohler A."/>
            <person name="Murat C."/>
            <person name="Tang N."/>
            <person name="Roy S."/>
            <person name="Loubradou J."/>
            <person name="Henrissat B."/>
            <person name="Grigoriev I.V."/>
            <person name="Corradi N."/>
            <person name="Roux C."/>
            <person name="Martin F.M."/>
        </authorList>
    </citation>
    <scope>NUCLEOTIDE SEQUENCE [LARGE SCALE GENOMIC DNA]</scope>
    <source>
        <strain evidence="1 2">DAOM 227022</strain>
    </source>
</reference>
<dbReference type="Proteomes" id="UP000265703">
    <property type="component" value="Unassembled WGS sequence"/>
</dbReference>
<keyword evidence="2" id="KW-1185">Reference proteome</keyword>
<protein>
    <submittedName>
        <fullName evidence="1">Uncharacterized protein</fullName>
    </submittedName>
</protein>
<organism evidence="1 2">
    <name type="scientific">Glomus cerebriforme</name>
    <dbReference type="NCBI Taxonomy" id="658196"/>
    <lineage>
        <taxon>Eukaryota</taxon>
        <taxon>Fungi</taxon>
        <taxon>Fungi incertae sedis</taxon>
        <taxon>Mucoromycota</taxon>
        <taxon>Glomeromycotina</taxon>
        <taxon>Glomeromycetes</taxon>
        <taxon>Glomerales</taxon>
        <taxon>Glomeraceae</taxon>
        <taxon>Glomus</taxon>
    </lineage>
</organism>
<comment type="caution">
    <text evidence="1">The sequence shown here is derived from an EMBL/GenBank/DDBJ whole genome shotgun (WGS) entry which is preliminary data.</text>
</comment>
<proteinExistence type="predicted"/>
<evidence type="ECO:0000313" key="1">
    <source>
        <dbReference type="EMBL" id="RIA90149.1"/>
    </source>
</evidence>
<gene>
    <name evidence="1" type="ORF">C1645_823712</name>
</gene>
<evidence type="ECO:0000313" key="2">
    <source>
        <dbReference type="Proteomes" id="UP000265703"/>
    </source>
</evidence>
<accession>A0A397SYP3</accession>